<feature type="signal peptide" evidence="1">
    <location>
        <begin position="1"/>
        <end position="19"/>
    </location>
</feature>
<evidence type="ECO:0000256" key="1">
    <source>
        <dbReference type="SAM" id="SignalP"/>
    </source>
</evidence>
<sequence length="89" mass="10825">MLVLMFGFLLLTVYDLCNEEPYYTVEMYEKYKETCEEYIRSKVYEGMNKEIMDAIFAMMGRKLAGEMIDQTFVNTILVFYLRFYKWTKE</sequence>
<organism evidence="2 3">
    <name type="scientific">Trifolium medium</name>
    <dbReference type="NCBI Taxonomy" id="97028"/>
    <lineage>
        <taxon>Eukaryota</taxon>
        <taxon>Viridiplantae</taxon>
        <taxon>Streptophyta</taxon>
        <taxon>Embryophyta</taxon>
        <taxon>Tracheophyta</taxon>
        <taxon>Spermatophyta</taxon>
        <taxon>Magnoliopsida</taxon>
        <taxon>eudicotyledons</taxon>
        <taxon>Gunneridae</taxon>
        <taxon>Pentapetalae</taxon>
        <taxon>rosids</taxon>
        <taxon>fabids</taxon>
        <taxon>Fabales</taxon>
        <taxon>Fabaceae</taxon>
        <taxon>Papilionoideae</taxon>
        <taxon>50 kb inversion clade</taxon>
        <taxon>NPAAA clade</taxon>
        <taxon>Hologalegina</taxon>
        <taxon>IRL clade</taxon>
        <taxon>Trifolieae</taxon>
        <taxon>Trifolium</taxon>
    </lineage>
</organism>
<dbReference type="AlphaFoldDB" id="A0A392N1U3"/>
<gene>
    <name evidence="2" type="ORF">A2U01_0013403</name>
</gene>
<reference evidence="2 3" key="1">
    <citation type="journal article" date="2018" name="Front. Plant Sci.">
        <title>Red Clover (Trifolium pratense) and Zigzag Clover (T. medium) - A Picture of Genomic Similarities and Differences.</title>
        <authorList>
            <person name="Dluhosova J."/>
            <person name="Istvanek J."/>
            <person name="Nedelnik J."/>
            <person name="Repkova J."/>
        </authorList>
    </citation>
    <scope>NUCLEOTIDE SEQUENCE [LARGE SCALE GENOMIC DNA]</scope>
    <source>
        <strain evidence="3">cv. 10/8</strain>
        <tissue evidence="2">Leaf</tissue>
    </source>
</reference>
<feature type="chain" id="PRO_5017232371" evidence="1">
    <location>
        <begin position="20"/>
        <end position="89"/>
    </location>
</feature>
<dbReference type="EMBL" id="LXQA010022744">
    <property type="protein sequence ID" value="MCH92464.1"/>
    <property type="molecule type" value="Genomic_DNA"/>
</dbReference>
<keyword evidence="1" id="KW-0732">Signal</keyword>
<accession>A0A392N1U3</accession>
<evidence type="ECO:0000313" key="2">
    <source>
        <dbReference type="EMBL" id="MCH92464.1"/>
    </source>
</evidence>
<protein>
    <submittedName>
        <fullName evidence="2">Cullin-1-like</fullName>
    </submittedName>
</protein>
<evidence type="ECO:0000313" key="3">
    <source>
        <dbReference type="Proteomes" id="UP000265520"/>
    </source>
</evidence>
<keyword evidence="3" id="KW-1185">Reference proteome</keyword>
<proteinExistence type="predicted"/>
<name>A0A392N1U3_9FABA</name>
<comment type="caution">
    <text evidence="2">The sequence shown here is derived from an EMBL/GenBank/DDBJ whole genome shotgun (WGS) entry which is preliminary data.</text>
</comment>
<feature type="non-terminal residue" evidence="2">
    <location>
        <position position="89"/>
    </location>
</feature>
<dbReference type="Proteomes" id="UP000265520">
    <property type="component" value="Unassembled WGS sequence"/>
</dbReference>